<dbReference type="SMR" id="Q9F246"/>
<name>Q9F246_AGGAC</name>
<evidence type="ECO:0000313" key="2">
    <source>
        <dbReference type="EMBL" id="AAG24433.1"/>
    </source>
</evidence>
<organism evidence="2">
    <name type="scientific">Aggregatibacter actinomycetemcomitans</name>
    <name type="common">Actinobacillus actinomycetemcomitans</name>
    <name type="synonym">Haemophilus actinomycetemcomitans</name>
    <dbReference type="NCBI Taxonomy" id="714"/>
    <lineage>
        <taxon>Bacteria</taxon>
        <taxon>Pseudomonadati</taxon>
        <taxon>Pseudomonadota</taxon>
        <taxon>Gammaproteobacteria</taxon>
        <taxon>Pasteurellales</taxon>
        <taxon>Pasteurellaceae</taxon>
        <taxon>Aggregatibacter</taxon>
    </lineage>
</organism>
<evidence type="ECO:0000256" key="1">
    <source>
        <dbReference type="SAM" id="SignalP"/>
    </source>
</evidence>
<proteinExistence type="predicted"/>
<dbReference type="InterPro" id="IPR014158">
    <property type="entry name" value="T4SS_VirB5"/>
</dbReference>
<evidence type="ECO:0008006" key="3">
    <source>
        <dbReference type="Google" id="ProtNLM"/>
    </source>
</evidence>
<feature type="chain" id="PRO_5004326275" description="Transport associated protein 4" evidence="1">
    <location>
        <begin position="38"/>
        <end position="258"/>
    </location>
</feature>
<dbReference type="Gene3D" id="1.20.58.430">
    <property type="entry name" value="Type IV secretion system, VirB5-domain"/>
    <property type="match status" value="1"/>
</dbReference>
<gene>
    <name evidence="2" type="primary">magB04</name>
</gene>
<feature type="signal peptide" evidence="1">
    <location>
        <begin position="1"/>
        <end position="37"/>
    </location>
</feature>
<geneLocation type="plasmid" evidence="2">
    <name>pVT745</name>
</geneLocation>
<sequence>MTGFRFINNVVYKENVMKMFKKLTLVAVLSMPALVQAGIPVVDAAAAGQRQMSMLQTVQQWAKEAKQWTDTVSHYKNELKAYADQLASQTGIRDVQAFIGEAHSLYGEINGLKSEFTPVIDLVSGGKNALSANAKSLFEKYNLFDRCKNLRQGEITSCEANIVSTVESMSFLDSFESNVNSKLKTIDKLAKRMTKSQDVKESQDLKNAMDVQLAALQSQKVQLDLFNARQTEYRRLMNEQQKQLASQRRSNVKGVIFN</sequence>
<dbReference type="SUPFAM" id="SSF101082">
    <property type="entry name" value="Typo IV secretion system protein TraC"/>
    <property type="match status" value="1"/>
</dbReference>
<dbReference type="EMBL" id="AF302424">
    <property type="protein sequence ID" value="AAG24433.1"/>
    <property type="molecule type" value="Genomic_DNA"/>
</dbReference>
<dbReference type="InterPro" id="IPR023220">
    <property type="entry name" value="T4SS_VirB5-domain"/>
</dbReference>
<dbReference type="AlphaFoldDB" id="Q9F246"/>
<keyword evidence="2" id="KW-0614">Plasmid</keyword>
<accession>Q9F246</accession>
<reference evidence="2" key="1">
    <citation type="journal article" date="2001" name="J. Bacteriol.">
        <title>Nucleotide sequence and analysis of conjugative plasmid pVT745.</title>
        <authorList>
            <person name="Galli D.M."/>
            <person name="Chen J."/>
            <person name="Novak K.F."/>
            <person name="Leblanc D.J."/>
        </authorList>
    </citation>
    <scope>NUCLEOTIDE SEQUENCE</scope>
    <source>
        <strain evidence="2">VT745</strain>
        <plasmid evidence="2">pVT745</plasmid>
    </source>
</reference>
<dbReference type="Pfam" id="PF07996">
    <property type="entry name" value="T4SS"/>
    <property type="match status" value="1"/>
</dbReference>
<keyword evidence="1" id="KW-0732">Signal</keyword>
<protein>
    <recommendedName>
        <fullName evidence="3">Transport associated protein 4</fullName>
    </recommendedName>
</protein>